<dbReference type="OrthoDB" id="194358at2759"/>
<dbReference type="GO" id="GO:0010468">
    <property type="term" value="P:regulation of gene expression"/>
    <property type="evidence" value="ECO:0007669"/>
    <property type="project" value="TreeGrafter"/>
</dbReference>
<keyword evidence="5" id="KW-1185">Reference proteome</keyword>
<name>A0A6H5IV42_9HYME</name>
<dbReference type="InterPro" id="IPR036770">
    <property type="entry name" value="Ankyrin_rpt-contain_sf"/>
</dbReference>
<dbReference type="AlphaFoldDB" id="A0A6H5IV42"/>
<dbReference type="SUPFAM" id="SSF48403">
    <property type="entry name" value="Ankyrin repeat"/>
    <property type="match status" value="1"/>
</dbReference>
<evidence type="ECO:0000256" key="1">
    <source>
        <dbReference type="ARBA" id="ARBA00022737"/>
    </source>
</evidence>
<sequence length="292" mass="33007">MLLQNGADPNSANKDGSTPLHIICKMESSNLDDTPDQFFKIVDEHHLTVQIDARDNLGRTPLQWAVASLLPNVVDLLLDRGADLSSFVFPTESYYGEIYGPLNEHYDEFAISLAANALITLERLEKRGYKFYRSDALTIMKFIDKFGALFDMPTNFSKRWYKNKKFAKEAKKHMIIDEKHQTLQIDALDKLGRTPLQLAVASHLPEAVESIIMLSGKNEARQVSAAIQECIDNIRLEICHGQLQRCRAYSTLDVDSHRLLDVVADFEEFVHQVIVASSRADNVQRSQALGIE</sequence>
<feature type="repeat" description="ANK" evidence="3">
    <location>
        <begin position="57"/>
        <end position="85"/>
    </location>
</feature>
<evidence type="ECO:0000256" key="2">
    <source>
        <dbReference type="ARBA" id="ARBA00023043"/>
    </source>
</evidence>
<dbReference type="Pfam" id="PF12796">
    <property type="entry name" value="Ank_2"/>
    <property type="match status" value="1"/>
</dbReference>
<gene>
    <name evidence="4" type="ORF">TBRA_LOCUS13136</name>
</gene>
<dbReference type="PANTHER" id="PTHR24124">
    <property type="entry name" value="ANKYRIN REPEAT FAMILY A"/>
    <property type="match status" value="1"/>
</dbReference>
<keyword evidence="1" id="KW-0677">Repeat</keyword>
<reference evidence="4 5" key="1">
    <citation type="submission" date="2020-02" db="EMBL/GenBank/DDBJ databases">
        <authorList>
            <person name="Ferguson B K."/>
        </authorList>
    </citation>
    <scope>NUCLEOTIDE SEQUENCE [LARGE SCALE GENOMIC DNA]</scope>
</reference>
<dbReference type="SMART" id="SM00248">
    <property type="entry name" value="ANK"/>
    <property type="match status" value="2"/>
</dbReference>
<dbReference type="GO" id="GO:0005634">
    <property type="term" value="C:nucleus"/>
    <property type="evidence" value="ECO:0007669"/>
    <property type="project" value="TreeGrafter"/>
</dbReference>
<evidence type="ECO:0000313" key="4">
    <source>
        <dbReference type="EMBL" id="CAB0041468.1"/>
    </source>
</evidence>
<organism evidence="4 5">
    <name type="scientific">Trichogramma brassicae</name>
    <dbReference type="NCBI Taxonomy" id="86971"/>
    <lineage>
        <taxon>Eukaryota</taxon>
        <taxon>Metazoa</taxon>
        <taxon>Ecdysozoa</taxon>
        <taxon>Arthropoda</taxon>
        <taxon>Hexapoda</taxon>
        <taxon>Insecta</taxon>
        <taxon>Pterygota</taxon>
        <taxon>Neoptera</taxon>
        <taxon>Endopterygota</taxon>
        <taxon>Hymenoptera</taxon>
        <taxon>Apocrita</taxon>
        <taxon>Proctotrupomorpha</taxon>
        <taxon>Chalcidoidea</taxon>
        <taxon>Trichogrammatidae</taxon>
        <taxon>Trichogramma</taxon>
    </lineage>
</organism>
<keyword evidence="2 3" id="KW-0040">ANK repeat</keyword>
<evidence type="ECO:0000256" key="3">
    <source>
        <dbReference type="PROSITE-ProRule" id="PRU00023"/>
    </source>
</evidence>
<dbReference type="Proteomes" id="UP000479190">
    <property type="component" value="Unassembled WGS sequence"/>
</dbReference>
<dbReference type="EMBL" id="CADCXV010001116">
    <property type="protein sequence ID" value="CAB0041468.1"/>
    <property type="molecule type" value="Genomic_DNA"/>
</dbReference>
<dbReference type="PANTHER" id="PTHR24124:SF14">
    <property type="entry name" value="CHROMOSOME UNDETERMINED SCAFFOLD_25, WHOLE GENOME SHOTGUN SEQUENCE"/>
    <property type="match status" value="1"/>
</dbReference>
<dbReference type="PROSITE" id="PS50088">
    <property type="entry name" value="ANK_REPEAT"/>
    <property type="match status" value="1"/>
</dbReference>
<dbReference type="Gene3D" id="1.25.40.20">
    <property type="entry name" value="Ankyrin repeat-containing domain"/>
    <property type="match status" value="1"/>
</dbReference>
<accession>A0A6H5IV42</accession>
<protein>
    <submittedName>
        <fullName evidence="4">Uncharacterized protein</fullName>
    </submittedName>
</protein>
<proteinExistence type="predicted"/>
<evidence type="ECO:0000313" key="5">
    <source>
        <dbReference type="Proteomes" id="UP000479190"/>
    </source>
</evidence>
<dbReference type="PROSITE" id="PS50297">
    <property type="entry name" value="ANK_REP_REGION"/>
    <property type="match status" value="1"/>
</dbReference>
<dbReference type="InterPro" id="IPR002110">
    <property type="entry name" value="Ankyrin_rpt"/>
</dbReference>